<comment type="caution">
    <text evidence="2">The sequence shown here is derived from an EMBL/GenBank/DDBJ whole genome shotgun (WGS) entry which is preliminary data.</text>
</comment>
<organism evidence="2 3">
    <name type="scientific">Pan troglodytes</name>
    <name type="common">Chimpanzee</name>
    <dbReference type="NCBI Taxonomy" id="9598"/>
    <lineage>
        <taxon>Eukaryota</taxon>
        <taxon>Metazoa</taxon>
        <taxon>Chordata</taxon>
        <taxon>Craniata</taxon>
        <taxon>Vertebrata</taxon>
        <taxon>Euteleostomi</taxon>
        <taxon>Mammalia</taxon>
        <taxon>Eutheria</taxon>
        <taxon>Euarchontoglires</taxon>
        <taxon>Primates</taxon>
        <taxon>Haplorrhini</taxon>
        <taxon>Catarrhini</taxon>
        <taxon>Hominidae</taxon>
        <taxon>Pan</taxon>
    </lineage>
</organism>
<dbReference type="AlphaFoldDB" id="A0A2J8N575"/>
<evidence type="ECO:0000313" key="3">
    <source>
        <dbReference type="Proteomes" id="UP000236370"/>
    </source>
</evidence>
<proteinExistence type="predicted"/>
<dbReference type="EMBL" id="NBAG03000236">
    <property type="protein sequence ID" value="PNI66908.1"/>
    <property type="molecule type" value="Genomic_DNA"/>
</dbReference>
<accession>A0A2J8N575</accession>
<feature type="region of interest" description="Disordered" evidence="1">
    <location>
        <begin position="39"/>
        <end position="58"/>
    </location>
</feature>
<sequence length="58" mass="6214">MEGGRRARVVIESKRNFFLGAFPTPFPAEHVELGRLGDSETAMVPGKGGADGLQQKSL</sequence>
<reference evidence="2 3" key="1">
    <citation type="submission" date="2017-12" db="EMBL/GenBank/DDBJ databases">
        <title>High-resolution comparative analysis of great ape genomes.</title>
        <authorList>
            <person name="Pollen A."/>
            <person name="Hastie A."/>
            <person name="Hormozdiari F."/>
            <person name="Dougherty M."/>
            <person name="Liu R."/>
            <person name="Chaisson M."/>
            <person name="Hoppe E."/>
            <person name="Hill C."/>
            <person name="Pang A."/>
            <person name="Hillier L."/>
            <person name="Baker C."/>
            <person name="Armstrong J."/>
            <person name="Shendure J."/>
            <person name="Paten B."/>
            <person name="Wilson R."/>
            <person name="Chao H."/>
            <person name="Schneider V."/>
            <person name="Ventura M."/>
            <person name="Kronenberg Z."/>
            <person name="Murali S."/>
            <person name="Gordon D."/>
            <person name="Cantsilieris S."/>
            <person name="Munson K."/>
            <person name="Nelson B."/>
            <person name="Raja A."/>
            <person name="Underwood J."/>
            <person name="Diekhans M."/>
            <person name="Fiddes I."/>
            <person name="Haussler D."/>
            <person name="Eichler E."/>
        </authorList>
    </citation>
    <scope>NUCLEOTIDE SEQUENCE [LARGE SCALE GENOMIC DNA]</scope>
    <source>
        <strain evidence="2">Yerkes chimp pedigree #C0471</strain>
    </source>
</reference>
<dbReference type="Proteomes" id="UP000236370">
    <property type="component" value="Unassembled WGS sequence"/>
</dbReference>
<name>A0A2J8N575_PANTR</name>
<protein>
    <submittedName>
        <fullName evidence="2">CASP8 isoform 14</fullName>
    </submittedName>
</protein>
<gene>
    <name evidence="2" type="ORF">CK820_G0014830</name>
</gene>
<evidence type="ECO:0000313" key="2">
    <source>
        <dbReference type="EMBL" id="PNI66908.1"/>
    </source>
</evidence>
<evidence type="ECO:0000256" key="1">
    <source>
        <dbReference type="SAM" id="MobiDB-lite"/>
    </source>
</evidence>